<name>M2XIH0_DOTSN</name>
<organism evidence="2 3">
    <name type="scientific">Dothistroma septosporum (strain NZE10 / CBS 128990)</name>
    <name type="common">Red band needle blight fungus</name>
    <name type="synonym">Mycosphaerella pini</name>
    <dbReference type="NCBI Taxonomy" id="675120"/>
    <lineage>
        <taxon>Eukaryota</taxon>
        <taxon>Fungi</taxon>
        <taxon>Dikarya</taxon>
        <taxon>Ascomycota</taxon>
        <taxon>Pezizomycotina</taxon>
        <taxon>Dothideomycetes</taxon>
        <taxon>Dothideomycetidae</taxon>
        <taxon>Mycosphaerellales</taxon>
        <taxon>Mycosphaerellaceae</taxon>
        <taxon>Dothistroma</taxon>
    </lineage>
</organism>
<gene>
    <name evidence="2" type="ORF">DOTSEDRAFT_75101</name>
</gene>
<dbReference type="HOGENOM" id="CLU_1402395_0_0_1"/>
<proteinExistence type="predicted"/>
<dbReference type="AlphaFoldDB" id="M2XIH0"/>
<protein>
    <submittedName>
        <fullName evidence="2">Uncharacterized protein</fullName>
    </submittedName>
</protein>
<dbReference type="Proteomes" id="UP000016933">
    <property type="component" value="Unassembled WGS sequence"/>
</dbReference>
<keyword evidence="3" id="KW-1185">Reference proteome</keyword>
<reference evidence="3" key="1">
    <citation type="journal article" date="2012" name="PLoS Genet.">
        <title>The genomes of the fungal plant pathogens Cladosporium fulvum and Dothistroma septosporum reveal adaptation to different hosts and lifestyles but also signatures of common ancestry.</title>
        <authorList>
            <person name="de Wit P.J.G.M."/>
            <person name="van der Burgt A."/>
            <person name="Oekmen B."/>
            <person name="Stergiopoulos I."/>
            <person name="Abd-Elsalam K.A."/>
            <person name="Aerts A.L."/>
            <person name="Bahkali A.H."/>
            <person name="Beenen H.G."/>
            <person name="Chettri P."/>
            <person name="Cox M.P."/>
            <person name="Datema E."/>
            <person name="de Vries R.P."/>
            <person name="Dhillon B."/>
            <person name="Ganley A.R."/>
            <person name="Griffiths S.A."/>
            <person name="Guo Y."/>
            <person name="Hamelin R.C."/>
            <person name="Henrissat B."/>
            <person name="Kabir M.S."/>
            <person name="Jashni M.K."/>
            <person name="Kema G."/>
            <person name="Klaubauf S."/>
            <person name="Lapidus A."/>
            <person name="Levasseur A."/>
            <person name="Lindquist E."/>
            <person name="Mehrabi R."/>
            <person name="Ohm R.A."/>
            <person name="Owen T.J."/>
            <person name="Salamov A."/>
            <person name="Schwelm A."/>
            <person name="Schijlen E."/>
            <person name="Sun H."/>
            <person name="van den Burg H.A."/>
            <person name="van Ham R.C.H.J."/>
            <person name="Zhang S."/>
            <person name="Goodwin S.B."/>
            <person name="Grigoriev I.V."/>
            <person name="Collemare J."/>
            <person name="Bradshaw R.E."/>
        </authorList>
    </citation>
    <scope>NUCLEOTIDE SEQUENCE [LARGE SCALE GENOMIC DNA]</scope>
    <source>
        <strain evidence="3">NZE10 / CBS 128990</strain>
    </source>
</reference>
<reference evidence="2 3" key="2">
    <citation type="journal article" date="2012" name="PLoS Pathog.">
        <title>Diverse lifestyles and strategies of plant pathogenesis encoded in the genomes of eighteen Dothideomycetes fungi.</title>
        <authorList>
            <person name="Ohm R.A."/>
            <person name="Feau N."/>
            <person name="Henrissat B."/>
            <person name="Schoch C.L."/>
            <person name="Horwitz B.A."/>
            <person name="Barry K.W."/>
            <person name="Condon B.J."/>
            <person name="Copeland A.C."/>
            <person name="Dhillon B."/>
            <person name="Glaser F."/>
            <person name="Hesse C.N."/>
            <person name="Kosti I."/>
            <person name="LaButti K."/>
            <person name="Lindquist E.A."/>
            <person name="Lucas S."/>
            <person name="Salamov A.A."/>
            <person name="Bradshaw R.E."/>
            <person name="Ciuffetti L."/>
            <person name="Hamelin R.C."/>
            <person name="Kema G.H.J."/>
            <person name="Lawrence C."/>
            <person name="Scott J.A."/>
            <person name="Spatafora J.W."/>
            <person name="Turgeon B.G."/>
            <person name="de Wit P.J.G.M."/>
            <person name="Zhong S."/>
            <person name="Goodwin S.B."/>
            <person name="Grigoriev I.V."/>
        </authorList>
    </citation>
    <scope>NUCLEOTIDE SEQUENCE [LARGE SCALE GENOMIC DNA]</scope>
    <source>
        <strain evidence="3">NZE10 / CBS 128990</strain>
    </source>
</reference>
<sequence>MAWLPCDTRRSTEPIISKRKAPEAESEVTLAKRMKSEEASLSRVDSILRASKPDPAAQDTSTSNGVSETYPALEEVSYSYEFVPGKICRYLCKYIHDRRTRVDRYLVVTPASSGKQVAGVFCKLTTTYELRARVKRALRSEESLGLYHRRKLIDNLEVWRRLDTFKIEGNEDFTVASVKVVVARRWSDGSFGAR</sequence>
<evidence type="ECO:0000313" key="3">
    <source>
        <dbReference type="Proteomes" id="UP000016933"/>
    </source>
</evidence>
<accession>M2XIH0</accession>
<evidence type="ECO:0000256" key="1">
    <source>
        <dbReference type="SAM" id="MobiDB-lite"/>
    </source>
</evidence>
<dbReference type="EMBL" id="KB446545">
    <property type="protein sequence ID" value="EME39262.1"/>
    <property type="molecule type" value="Genomic_DNA"/>
</dbReference>
<dbReference type="OrthoDB" id="10604832at2759"/>
<evidence type="ECO:0000313" key="2">
    <source>
        <dbReference type="EMBL" id="EME39262.1"/>
    </source>
</evidence>
<feature type="region of interest" description="Disordered" evidence="1">
    <location>
        <begin position="1"/>
        <end position="42"/>
    </location>
</feature>